<keyword evidence="6" id="KW-1185">Reference proteome</keyword>
<keyword evidence="1" id="KW-0805">Transcription regulation</keyword>
<dbReference type="Proteomes" id="UP000001910">
    <property type="component" value="Chromosome"/>
</dbReference>
<dbReference type="InterPro" id="IPR018062">
    <property type="entry name" value="HTH_AraC-typ_CS"/>
</dbReference>
<dbReference type="EMBL" id="CP001685">
    <property type="protein sequence ID" value="ACV39371.1"/>
    <property type="molecule type" value="Genomic_DNA"/>
</dbReference>
<evidence type="ECO:0000313" key="6">
    <source>
        <dbReference type="Proteomes" id="UP000001910"/>
    </source>
</evidence>
<keyword evidence="3" id="KW-0804">Transcription</keyword>
<gene>
    <name evidence="5" type="ordered locus">Lebu_1497</name>
</gene>
<name>C7NB40_LEPBD</name>
<dbReference type="PROSITE" id="PS00041">
    <property type="entry name" value="HTH_ARAC_FAMILY_1"/>
    <property type="match status" value="1"/>
</dbReference>
<evidence type="ECO:0000259" key="4">
    <source>
        <dbReference type="PROSITE" id="PS01124"/>
    </source>
</evidence>
<dbReference type="OrthoDB" id="9813413at2"/>
<dbReference type="Gene3D" id="1.10.10.60">
    <property type="entry name" value="Homeodomain-like"/>
    <property type="match status" value="2"/>
</dbReference>
<dbReference type="KEGG" id="lba:Lebu_1497"/>
<proteinExistence type="predicted"/>
<dbReference type="PROSITE" id="PS01124">
    <property type="entry name" value="HTH_ARAC_FAMILY_2"/>
    <property type="match status" value="1"/>
</dbReference>
<reference evidence="5 6" key="1">
    <citation type="journal article" date="2009" name="Stand. Genomic Sci.">
        <title>Complete genome sequence of Leptotrichia buccalis type strain (C-1013-b).</title>
        <authorList>
            <person name="Ivanova N."/>
            <person name="Gronow S."/>
            <person name="Lapidus A."/>
            <person name="Copeland A."/>
            <person name="Glavina Del Rio T."/>
            <person name="Nolan M."/>
            <person name="Lucas S."/>
            <person name="Chen F."/>
            <person name="Tice H."/>
            <person name="Cheng J.F."/>
            <person name="Saunders E."/>
            <person name="Bruce D."/>
            <person name="Goodwin L."/>
            <person name="Brettin T."/>
            <person name="Detter J.C."/>
            <person name="Han C."/>
            <person name="Pitluck S."/>
            <person name="Mikhailova N."/>
            <person name="Pati A."/>
            <person name="Mavrommatis K."/>
            <person name="Chen A."/>
            <person name="Palaniappan K."/>
            <person name="Land M."/>
            <person name="Hauser L."/>
            <person name="Chang Y.J."/>
            <person name="Jeffries C.D."/>
            <person name="Chain P."/>
            <person name="Rohde C."/>
            <person name="Goker M."/>
            <person name="Bristow J."/>
            <person name="Eisen J.A."/>
            <person name="Markowitz V."/>
            <person name="Hugenholtz P."/>
            <person name="Kyrpides N.C."/>
            <person name="Klenk H.P."/>
        </authorList>
    </citation>
    <scope>NUCLEOTIDE SEQUENCE [LARGE SCALE GENOMIC DNA]</scope>
    <source>
        <strain evidence="6">ATCC 14201 / DSM 1135 / JCM 12969 / NCTC 10249 / C-1013-b</strain>
    </source>
</reference>
<dbReference type="STRING" id="523794.Lebu_1497"/>
<dbReference type="HOGENOM" id="CLU_000445_88_6_0"/>
<accession>C7NB40</accession>
<evidence type="ECO:0000256" key="3">
    <source>
        <dbReference type="ARBA" id="ARBA00023163"/>
    </source>
</evidence>
<dbReference type="RefSeq" id="WP_015769712.1">
    <property type="nucleotide sequence ID" value="NC_013192.1"/>
</dbReference>
<evidence type="ECO:0000313" key="5">
    <source>
        <dbReference type="EMBL" id="ACV39371.1"/>
    </source>
</evidence>
<dbReference type="Pfam" id="PF02311">
    <property type="entry name" value="AraC_binding"/>
    <property type="match status" value="1"/>
</dbReference>
<dbReference type="Pfam" id="PF12833">
    <property type="entry name" value="HTH_18"/>
    <property type="match status" value="1"/>
</dbReference>
<dbReference type="PANTHER" id="PTHR43280:SF28">
    <property type="entry name" value="HTH-TYPE TRANSCRIPTIONAL ACTIVATOR RHAS"/>
    <property type="match status" value="1"/>
</dbReference>
<dbReference type="GO" id="GO:0043565">
    <property type="term" value="F:sequence-specific DNA binding"/>
    <property type="evidence" value="ECO:0007669"/>
    <property type="project" value="InterPro"/>
</dbReference>
<dbReference type="AlphaFoldDB" id="C7NB40"/>
<dbReference type="SUPFAM" id="SSF51215">
    <property type="entry name" value="Regulatory protein AraC"/>
    <property type="match status" value="1"/>
</dbReference>
<dbReference type="GO" id="GO:0003700">
    <property type="term" value="F:DNA-binding transcription factor activity"/>
    <property type="evidence" value="ECO:0007669"/>
    <property type="project" value="InterPro"/>
</dbReference>
<dbReference type="InterPro" id="IPR037923">
    <property type="entry name" value="HTH-like"/>
</dbReference>
<dbReference type="SMART" id="SM00342">
    <property type="entry name" value="HTH_ARAC"/>
    <property type="match status" value="1"/>
</dbReference>
<sequence length="291" mass="34773">MLKKDKKWILNVFDFEKPFPMVFIRAIGRHSISDKSYYWDSSTRKDKNFCLFQYTLNGQGEIKIGNKTYSQRKDEAFFITIPGNHAYYLPQNSNFWEVLYIEFSIEADEFVKNLTNLNNNSIYKLQKNSKLLNLIWEFYYASINNEITDIYKCSQYAYNILFEFSSLFVTKKEKNSELIKEIKKYIKKNYQKPISSEDISRYVNVSKSHLTRKFKAETNISPGQYLIQTRLTKARELLLDTDSSIEKISDYVGFSCANYFSKAFRHKFKISPTEYRNYYKNYYKVNFVTEK</sequence>
<dbReference type="PANTHER" id="PTHR43280">
    <property type="entry name" value="ARAC-FAMILY TRANSCRIPTIONAL REGULATOR"/>
    <property type="match status" value="1"/>
</dbReference>
<dbReference type="InterPro" id="IPR003313">
    <property type="entry name" value="AraC-bd"/>
</dbReference>
<keyword evidence="2" id="KW-0238">DNA-binding</keyword>
<evidence type="ECO:0000256" key="2">
    <source>
        <dbReference type="ARBA" id="ARBA00023125"/>
    </source>
</evidence>
<feature type="domain" description="HTH araC/xylS-type" evidence="4">
    <location>
        <begin position="180"/>
        <end position="278"/>
    </location>
</feature>
<dbReference type="InterPro" id="IPR009057">
    <property type="entry name" value="Homeodomain-like_sf"/>
</dbReference>
<dbReference type="InterPro" id="IPR018060">
    <property type="entry name" value="HTH_AraC"/>
</dbReference>
<organism evidence="5 6">
    <name type="scientific">Leptotrichia buccalis (strain ATCC 14201 / DSM 1135 / JCM 12969 / NCTC 10249 / C-1013-b)</name>
    <dbReference type="NCBI Taxonomy" id="523794"/>
    <lineage>
        <taxon>Bacteria</taxon>
        <taxon>Fusobacteriati</taxon>
        <taxon>Fusobacteriota</taxon>
        <taxon>Fusobacteriia</taxon>
        <taxon>Fusobacteriales</taxon>
        <taxon>Leptotrichiaceae</taxon>
        <taxon>Leptotrichia</taxon>
    </lineage>
</organism>
<evidence type="ECO:0000256" key="1">
    <source>
        <dbReference type="ARBA" id="ARBA00023015"/>
    </source>
</evidence>
<dbReference type="eggNOG" id="COG2207">
    <property type="taxonomic scope" value="Bacteria"/>
</dbReference>
<dbReference type="SUPFAM" id="SSF46689">
    <property type="entry name" value="Homeodomain-like"/>
    <property type="match status" value="2"/>
</dbReference>
<protein>
    <submittedName>
        <fullName evidence="5">Transcriptional regulator, AraC family</fullName>
    </submittedName>
</protein>